<sequence length="162" mass="18000">MRMEAQILKPVGAAILNSPQNISCPLSWFNESKELSCLTSEETHFDVYLKASSKCACTIEAAWKSQGICCLSELQAKQDQDELVPKSELVTVNIVEWLYTSAELSFSLNRRTGVMAVLKALERLAENGLIKCSQTKERATYQDTYLEVFHGPSSAIISSQES</sequence>
<gene>
    <name evidence="1" type="ORF">Anapl_00021</name>
</gene>
<dbReference type="AlphaFoldDB" id="R0LTM7"/>
<keyword evidence="2" id="KW-1185">Reference proteome</keyword>
<proteinExistence type="predicted"/>
<protein>
    <submittedName>
        <fullName evidence="1">Uncharacterized protein</fullName>
    </submittedName>
</protein>
<dbReference type="EMBL" id="KB742833">
    <property type="protein sequence ID" value="EOB03753.1"/>
    <property type="molecule type" value="Genomic_DNA"/>
</dbReference>
<name>R0LTM7_ANAPL</name>
<reference evidence="2" key="1">
    <citation type="journal article" date="2013" name="Nat. Genet.">
        <title>The duck genome and transcriptome provide insight into an avian influenza virus reservoir species.</title>
        <authorList>
            <person name="Huang Y."/>
            <person name="Li Y."/>
            <person name="Burt D.W."/>
            <person name="Chen H."/>
            <person name="Zhang Y."/>
            <person name="Qian W."/>
            <person name="Kim H."/>
            <person name="Gan S."/>
            <person name="Zhao Y."/>
            <person name="Li J."/>
            <person name="Yi K."/>
            <person name="Feng H."/>
            <person name="Zhu P."/>
            <person name="Li B."/>
            <person name="Liu Q."/>
            <person name="Fairley S."/>
            <person name="Magor K.E."/>
            <person name="Du Z."/>
            <person name="Hu X."/>
            <person name="Goodman L."/>
            <person name="Tafer H."/>
            <person name="Vignal A."/>
            <person name="Lee T."/>
            <person name="Kim K.W."/>
            <person name="Sheng Z."/>
            <person name="An Y."/>
            <person name="Searle S."/>
            <person name="Herrero J."/>
            <person name="Groenen M.A."/>
            <person name="Crooijmans R.P."/>
            <person name="Faraut T."/>
            <person name="Cai Q."/>
            <person name="Webster R.G."/>
            <person name="Aldridge J.R."/>
            <person name="Warren W.C."/>
            <person name="Bartschat S."/>
            <person name="Kehr S."/>
            <person name="Marz M."/>
            <person name="Stadler P.F."/>
            <person name="Smith J."/>
            <person name="Kraus R.H."/>
            <person name="Zhao Y."/>
            <person name="Ren L."/>
            <person name="Fei J."/>
            <person name="Morisson M."/>
            <person name="Kaiser P."/>
            <person name="Griffin D.K."/>
            <person name="Rao M."/>
            <person name="Pitel F."/>
            <person name="Wang J."/>
            <person name="Li N."/>
        </authorList>
    </citation>
    <scope>NUCLEOTIDE SEQUENCE [LARGE SCALE GENOMIC DNA]</scope>
</reference>
<dbReference type="Proteomes" id="UP000296049">
    <property type="component" value="Unassembled WGS sequence"/>
</dbReference>
<evidence type="ECO:0000313" key="1">
    <source>
        <dbReference type="EMBL" id="EOB03753.1"/>
    </source>
</evidence>
<organism evidence="1 2">
    <name type="scientific">Anas platyrhynchos</name>
    <name type="common">Mallard</name>
    <name type="synonym">Anas boschas</name>
    <dbReference type="NCBI Taxonomy" id="8839"/>
    <lineage>
        <taxon>Eukaryota</taxon>
        <taxon>Metazoa</taxon>
        <taxon>Chordata</taxon>
        <taxon>Craniata</taxon>
        <taxon>Vertebrata</taxon>
        <taxon>Euteleostomi</taxon>
        <taxon>Archelosauria</taxon>
        <taxon>Archosauria</taxon>
        <taxon>Dinosauria</taxon>
        <taxon>Saurischia</taxon>
        <taxon>Theropoda</taxon>
        <taxon>Coelurosauria</taxon>
        <taxon>Aves</taxon>
        <taxon>Neognathae</taxon>
        <taxon>Galloanserae</taxon>
        <taxon>Anseriformes</taxon>
        <taxon>Anatidae</taxon>
        <taxon>Anatinae</taxon>
        <taxon>Anas</taxon>
    </lineage>
</organism>
<evidence type="ECO:0000313" key="2">
    <source>
        <dbReference type="Proteomes" id="UP000296049"/>
    </source>
</evidence>
<accession>R0LTM7</accession>